<keyword evidence="2" id="KW-1185">Reference proteome</keyword>
<proteinExistence type="predicted"/>
<gene>
    <name evidence="1" type="ORF">DWZ83_01105</name>
</gene>
<reference evidence="1 2" key="1">
    <citation type="submission" date="2018-08" db="EMBL/GenBank/DDBJ databases">
        <title>A genome reference for cultivated species of the human gut microbiota.</title>
        <authorList>
            <person name="Zou Y."/>
            <person name="Xue W."/>
            <person name="Luo G."/>
        </authorList>
    </citation>
    <scope>NUCLEOTIDE SEQUENCE [LARGE SCALE GENOMIC DNA]</scope>
    <source>
        <strain evidence="1 2">AF35-6BH</strain>
    </source>
</reference>
<dbReference type="AlphaFoldDB" id="A0A415PQX6"/>
<dbReference type="EMBL" id="QRPK01000003">
    <property type="protein sequence ID" value="RHM15108.1"/>
    <property type="molecule type" value="Genomic_DNA"/>
</dbReference>
<evidence type="ECO:0000313" key="2">
    <source>
        <dbReference type="Proteomes" id="UP000284868"/>
    </source>
</evidence>
<dbReference type="Proteomes" id="UP000284868">
    <property type="component" value="Unassembled WGS sequence"/>
</dbReference>
<sequence length="113" mass="12318">MIFHEERINTAFSSGKTAAAGHGGVDLILGNEVLDGWHLGKVRRKSPAGQVKVFQVLPDFPWPMVVKAQQVTILLISGPESGVFFLEGLAEIRVTQLLRQAAGLLREPIAFDL</sequence>
<name>A0A415PQX6_9FIRM</name>
<evidence type="ECO:0000313" key="1">
    <source>
        <dbReference type="EMBL" id="RHM15108.1"/>
    </source>
</evidence>
<protein>
    <submittedName>
        <fullName evidence="1">Uncharacterized protein</fullName>
    </submittedName>
</protein>
<comment type="caution">
    <text evidence="1">The sequence shown here is derived from an EMBL/GenBank/DDBJ whole genome shotgun (WGS) entry which is preliminary data.</text>
</comment>
<accession>A0A415PQX6</accession>
<organism evidence="1 2">
    <name type="scientific">Amedibacillus dolichus</name>
    <dbReference type="NCBI Taxonomy" id="31971"/>
    <lineage>
        <taxon>Bacteria</taxon>
        <taxon>Bacillati</taxon>
        <taxon>Bacillota</taxon>
        <taxon>Erysipelotrichia</taxon>
        <taxon>Erysipelotrichales</taxon>
        <taxon>Erysipelotrichaceae</taxon>
        <taxon>Amedibacillus</taxon>
    </lineage>
</organism>